<keyword evidence="5 10" id="KW-0479">Metal-binding</keyword>
<sequence length="345" mass="36883">MLKNKLTRRDFVRISAVGAGVLALGGVGIKELLATGGVKEVSETRELLGTFITIKLVDPEPEIAASAIREGFAEVERLSSIFSRFDPGSGLAMLNRDGYIDNAPPELLGIVQKAKYISGITGGAYDISVLPLLNLYVDSFAEGGSPPSDKQIDVAKDLVGYQGIEIKERRISLAAPGMCLTLDSIAKGFVVDQTASMLRNRGYSRVLVAGSGDMSLRGARDDGQPWKIGLTHPRALAGYYEVFQTTNDSIATSGDYENTFTPDFSWNHIIDPRIGHSPRELASATVIASDTAYADALSTSAMVMGKTDALSLLESLPGVEALLIDKNMNKYSTSGFQSAVQVVPQ</sequence>
<reference evidence="13" key="1">
    <citation type="submission" date="2016-11" db="EMBL/GenBank/DDBJ databases">
        <title>Dehalogenimonas formicexedens sp. nov., a chlorinated alkane respiring bacterium isolated from contaminated groundwater.</title>
        <authorList>
            <person name="Key T.A."/>
            <person name="Bowman K.S."/>
            <person name="Lee I."/>
            <person name="Chun J."/>
            <person name="Albuquerque L."/>
            <person name="da Costa M.S."/>
            <person name="Rainey F.A."/>
            <person name="Moe W.M."/>
        </authorList>
    </citation>
    <scope>NUCLEOTIDE SEQUENCE [LARGE SCALE GENOMIC DNA]</scope>
    <source>
        <strain evidence="13">NSZ-14</strain>
    </source>
</reference>
<dbReference type="STRING" id="1839801.Dform_02182"/>
<evidence type="ECO:0000256" key="9">
    <source>
        <dbReference type="ARBA" id="ARBA00048540"/>
    </source>
</evidence>
<dbReference type="SUPFAM" id="SSF143631">
    <property type="entry name" value="ApbE-like"/>
    <property type="match status" value="1"/>
</dbReference>
<dbReference type="Gene3D" id="3.10.520.10">
    <property type="entry name" value="ApbE-like domains"/>
    <property type="match status" value="1"/>
</dbReference>
<evidence type="ECO:0000256" key="3">
    <source>
        <dbReference type="ARBA" id="ARBA00022630"/>
    </source>
</evidence>
<dbReference type="PANTHER" id="PTHR30040">
    <property type="entry name" value="THIAMINE BIOSYNTHESIS LIPOPROTEIN APBE"/>
    <property type="match status" value="1"/>
</dbReference>
<evidence type="ECO:0000256" key="8">
    <source>
        <dbReference type="ARBA" id="ARBA00031306"/>
    </source>
</evidence>
<keyword evidence="7 10" id="KW-0460">Magnesium</keyword>
<evidence type="ECO:0000313" key="13">
    <source>
        <dbReference type="Proteomes" id="UP000185934"/>
    </source>
</evidence>
<evidence type="ECO:0000256" key="1">
    <source>
        <dbReference type="ARBA" id="ARBA00011955"/>
    </source>
</evidence>
<evidence type="ECO:0000256" key="6">
    <source>
        <dbReference type="ARBA" id="ARBA00022827"/>
    </source>
</evidence>
<dbReference type="PROSITE" id="PS51318">
    <property type="entry name" value="TAT"/>
    <property type="match status" value="1"/>
</dbReference>
<dbReference type="EC" id="2.7.1.180" evidence="1 10"/>
<evidence type="ECO:0000256" key="5">
    <source>
        <dbReference type="ARBA" id="ARBA00022723"/>
    </source>
</evidence>
<dbReference type="Pfam" id="PF02424">
    <property type="entry name" value="ApbE"/>
    <property type="match status" value="1"/>
</dbReference>
<comment type="cofactor">
    <cofactor evidence="11">
        <name>Mg(2+)</name>
        <dbReference type="ChEBI" id="CHEBI:18420"/>
    </cofactor>
    <cofactor evidence="11">
        <name>Mn(2+)</name>
        <dbReference type="ChEBI" id="CHEBI:29035"/>
    </cofactor>
    <text evidence="11">Magnesium. Can also use manganese.</text>
</comment>
<dbReference type="GO" id="GO:0046872">
    <property type="term" value="F:metal ion binding"/>
    <property type="evidence" value="ECO:0007669"/>
    <property type="project" value="UniProtKB-UniRule"/>
</dbReference>
<dbReference type="RefSeq" id="WP_225973692.1">
    <property type="nucleotide sequence ID" value="NZ_CP018258.1"/>
</dbReference>
<protein>
    <recommendedName>
        <fullName evidence="2 10">FAD:protein FMN transferase</fullName>
        <ecNumber evidence="1 10">2.7.1.180</ecNumber>
    </recommendedName>
    <alternativeName>
        <fullName evidence="8 10">Flavin transferase</fullName>
    </alternativeName>
</protein>
<dbReference type="EMBL" id="CP018258">
    <property type="protein sequence ID" value="APV45485.1"/>
    <property type="molecule type" value="Genomic_DNA"/>
</dbReference>
<evidence type="ECO:0000313" key="12">
    <source>
        <dbReference type="EMBL" id="APV45485.1"/>
    </source>
</evidence>
<dbReference type="GO" id="GO:0016740">
    <property type="term" value="F:transferase activity"/>
    <property type="evidence" value="ECO:0007669"/>
    <property type="project" value="UniProtKB-UniRule"/>
</dbReference>
<dbReference type="InterPro" id="IPR024932">
    <property type="entry name" value="ApbE"/>
</dbReference>
<evidence type="ECO:0000256" key="11">
    <source>
        <dbReference type="PIRSR" id="PIRSR006268-2"/>
    </source>
</evidence>
<dbReference type="KEGG" id="dfo:Dform_02182"/>
<keyword evidence="13" id="KW-1185">Reference proteome</keyword>
<evidence type="ECO:0000256" key="2">
    <source>
        <dbReference type="ARBA" id="ARBA00016337"/>
    </source>
</evidence>
<organism evidence="12 13">
    <name type="scientific">Dehalogenimonas formicexedens</name>
    <dbReference type="NCBI Taxonomy" id="1839801"/>
    <lineage>
        <taxon>Bacteria</taxon>
        <taxon>Bacillati</taxon>
        <taxon>Chloroflexota</taxon>
        <taxon>Dehalococcoidia</taxon>
        <taxon>Dehalococcoidales</taxon>
        <taxon>Dehalococcoidaceae</taxon>
        <taxon>Dehalogenimonas</taxon>
    </lineage>
</organism>
<dbReference type="InterPro" id="IPR003374">
    <property type="entry name" value="ApbE-like_sf"/>
</dbReference>
<comment type="similarity">
    <text evidence="10">Belongs to the ApbE family.</text>
</comment>
<evidence type="ECO:0000256" key="10">
    <source>
        <dbReference type="PIRNR" id="PIRNR006268"/>
    </source>
</evidence>
<keyword evidence="6 10" id="KW-0274">FAD</keyword>
<keyword evidence="12" id="KW-0449">Lipoprotein</keyword>
<dbReference type="InterPro" id="IPR006311">
    <property type="entry name" value="TAT_signal"/>
</dbReference>
<accession>A0A1P8FAJ1</accession>
<dbReference type="AlphaFoldDB" id="A0A1P8FAJ1"/>
<proteinExistence type="inferred from homology"/>
<evidence type="ECO:0000256" key="4">
    <source>
        <dbReference type="ARBA" id="ARBA00022679"/>
    </source>
</evidence>
<gene>
    <name evidence="12" type="ORF">Dform_02182</name>
</gene>
<keyword evidence="4 10" id="KW-0808">Transferase</keyword>
<dbReference type="PIRSF" id="PIRSF006268">
    <property type="entry name" value="ApbE"/>
    <property type="match status" value="1"/>
</dbReference>
<feature type="binding site" evidence="11">
    <location>
        <position position="299"/>
    </location>
    <ligand>
        <name>Mg(2+)</name>
        <dbReference type="ChEBI" id="CHEBI:18420"/>
    </ligand>
</feature>
<comment type="catalytic activity">
    <reaction evidence="9 10">
        <text>L-threonyl-[protein] + FAD = FMN-L-threonyl-[protein] + AMP + H(+)</text>
        <dbReference type="Rhea" id="RHEA:36847"/>
        <dbReference type="Rhea" id="RHEA-COMP:11060"/>
        <dbReference type="Rhea" id="RHEA-COMP:11061"/>
        <dbReference type="ChEBI" id="CHEBI:15378"/>
        <dbReference type="ChEBI" id="CHEBI:30013"/>
        <dbReference type="ChEBI" id="CHEBI:57692"/>
        <dbReference type="ChEBI" id="CHEBI:74257"/>
        <dbReference type="ChEBI" id="CHEBI:456215"/>
        <dbReference type="EC" id="2.7.1.180"/>
    </reaction>
</comment>
<keyword evidence="3 10" id="KW-0285">Flavoprotein</keyword>
<dbReference type="Proteomes" id="UP000185934">
    <property type="component" value="Chromosome"/>
</dbReference>
<feature type="binding site" evidence="11">
    <location>
        <position position="295"/>
    </location>
    <ligand>
        <name>Mg(2+)</name>
        <dbReference type="ChEBI" id="CHEBI:18420"/>
    </ligand>
</feature>
<dbReference type="PANTHER" id="PTHR30040:SF2">
    <property type="entry name" value="FAD:PROTEIN FMN TRANSFERASE"/>
    <property type="match status" value="1"/>
</dbReference>
<evidence type="ECO:0000256" key="7">
    <source>
        <dbReference type="ARBA" id="ARBA00022842"/>
    </source>
</evidence>
<feature type="binding site" evidence="11">
    <location>
        <position position="184"/>
    </location>
    <ligand>
        <name>Mg(2+)</name>
        <dbReference type="ChEBI" id="CHEBI:18420"/>
    </ligand>
</feature>
<name>A0A1P8FAJ1_9CHLR</name>